<protein>
    <submittedName>
        <fullName evidence="1">Uncharacterized protein</fullName>
    </submittedName>
</protein>
<organism evidence="1">
    <name type="scientific">viral metagenome</name>
    <dbReference type="NCBI Taxonomy" id="1070528"/>
    <lineage>
        <taxon>unclassified sequences</taxon>
        <taxon>metagenomes</taxon>
        <taxon>organismal metagenomes</taxon>
    </lineage>
</organism>
<evidence type="ECO:0000313" key="1">
    <source>
        <dbReference type="EMBL" id="QJA64438.1"/>
    </source>
</evidence>
<sequence>MEIPKICYIYFAPEGAYVCKKLNPLCTRFFLPYSRVYNAINATGEYEDKEQSIRVINAQYLVARRARRGDMSSK</sequence>
<gene>
    <name evidence="1" type="ORF">MM415B00498_0053</name>
</gene>
<reference evidence="1" key="1">
    <citation type="submission" date="2020-03" db="EMBL/GenBank/DDBJ databases">
        <title>The deep terrestrial virosphere.</title>
        <authorList>
            <person name="Holmfeldt K."/>
            <person name="Nilsson E."/>
            <person name="Simone D."/>
            <person name="Lopez-Fernandez M."/>
            <person name="Wu X."/>
            <person name="de Brujin I."/>
            <person name="Lundin D."/>
            <person name="Andersson A."/>
            <person name="Bertilsson S."/>
            <person name="Dopson M."/>
        </authorList>
    </citation>
    <scope>NUCLEOTIDE SEQUENCE</scope>
    <source>
        <strain evidence="1">MM415B00498</strain>
    </source>
</reference>
<dbReference type="EMBL" id="MT141519">
    <property type="protein sequence ID" value="QJA64438.1"/>
    <property type="molecule type" value="Genomic_DNA"/>
</dbReference>
<dbReference type="AlphaFoldDB" id="A0A6M3J4M7"/>
<name>A0A6M3J4M7_9ZZZZ</name>
<accession>A0A6M3J4M7</accession>
<proteinExistence type="predicted"/>